<dbReference type="Pfam" id="PF11964">
    <property type="entry name" value="SpoIIAA-like"/>
    <property type="match status" value="1"/>
</dbReference>
<gene>
    <name evidence="1" type="ORF">BEN49_23150</name>
</gene>
<evidence type="ECO:0000313" key="1">
    <source>
        <dbReference type="EMBL" id="OGX90337.1"/>
    </source>
</evidence>
<comment type="caution">
    <text evidence="1">The sequence shown here is derived from an EMBL/GenBank/DDBJ whole genome shotgun (WGS) entry which is preliminary data.</text>
</comment>
<dbReference type="InterPro" id="IPR021866">
    <property type="entry name" value="SpoIIAA-like"/>
</dbReference>
<evidence type="ECO:0008006" key="3">
    <source>
        <dbReference type="Google" id="ProtNLM"/>
    </source>
</evidence>
<protein>
    <recommendedName>
        <fullName evidence="3">STAS/SEC14 domain-containing protein</fullName>
    </recommendedName>
</protein>
<organism evidence="1 2">
    <name type="scientific">Hymenobacter coccineus</name>
    <dbReference type="NCBI Taxonomy" id="1908235"/>
    <lineage>
        <taxon>Bacteria</taxon>
        <taxon>Pseudomonadati</taxon>
        <taxon>Bacteroidota</taxon>
        <taxon>Cytophagia</taxon>
        <taxon>Cytophagales</taxon>
        <taxon>Hymenobacteraceae</taxon>
        <taxon>Hymenobacter</taxon>
    </lineage>
</organism>
<name>A0A1G1THJ1_9BACT</name>
<reference evidence="1 2" key="1">
    <citation type="submission" date="2016-08" db="EMBL/GenBank/DDBJ databases">
        <title>Hymenobacter coccineus sp. nov., Hymenobacter lapidarius sp. nov. and Hymenobacter glacialis sp. nov., isolated from Antarctic soil.</title>
        <authorList>
            <person name="Sedlacek I."/>
            <person name="Kralova S."/>
            <person name="Kyrova K."/>
            <person name="Maslanova I."/>
            <person name="Stankova E."/>
            <person name="Vrbovska V."/>
            <person name="Nemec M."/>
            <person name="Bartak M."/>
            <person name="Svec P."/>
            <person name="Busse H.-J."/>
            <person name="Pantucek R."/>
        </authorList>
    </citation>
    <scope>NUCLEOTIDE SEQUENCE [LARGE SCALE GENOMIC DNA]</scope>
    <source>
        <strain evidence="1 2">CCM 8649</strain>
    </source>
</reference>
<keyword evidence="2" id="KW-1185">Reference proteome</keyword>
<dbReference type="AlphaFoldDB" id="A0A1G1THJ1"/>
<sequence>MRLHLIRKTDCVSIYYDSLNEWLFLDWEGELTLLDVQTACLEVARCFLPRPYARVLNSNEQVTGVSWSVAAWLARDFLPHLTVAGITHIAWVYSSSVRARHVVQTVLNWLPGPALTSFDDLDAAVTWLQHIRPEGPAQASLRLPATQAKLDKVFQDMCQKVKAQVPTH</sequence>
<evidence type="ECO:0000313" key="2">
    <source>
        <dbReference type="Proteomes" id="UP000177506"/>
    </source>
</evidence>
<proteinExistence type="predicted"/>
<dbReference type="EMBL" id="MDZA01000163">
    <property type="protein sequence ID" value="OGX90337.1"/>
    <property type="molecule type" value="Genomic_DNA"/>
</dbReference>
<accession>A0A1G1THJ1</accession>
<dbReference type="OrthoDB" id="893408at2"/>
<dbReference type="RefSeq" id="WP_070743215.1">
    <property type="nucleotide sequence ID" value="NZ_MDZA01000163.1"/>
</dbReference>
<dbReference type="Proteomes" id="UP000177506">
    <property type="component" value="Unassembled WGS sequence"/>
</dbReference>